<dbReference type="AlphaFoldDB" id="A0A5A8CGE7"/>
<evidence type="ECO:0000313" key="1">
    <source>
        <dbReference type="EMBL" id="KAA0151644.1"/>
    </source>
</evidence>
<protein>
    <submittedName>
        <fullName evidence="1">Uncharacterized protein</fullName>
    </submittedName>
</protein>
<dbReference type="Proteomes" id="UP000324907">
    <property type="component" value="Unassembled WGS sequence"/>
</dbReference>
<comment type="caution">
    <text evidence="1">The sequence shown here is derived from an EMBL/GenBank/DDBJ whole genome shotgun (WGS) entry which is preliminary data.</text>
</comment>
<organism evidence="1 2">
    <name type="scientific">Cafeteria roenbergensis</name>
    <name type="common">Marine flagellate</name>
    <dbReference type="NCBI Taxonomy" id="33653"/>
    <lineage>
        <taxon>Eukaryota</taxon>
        <taxon>Sar</taxon>
        <taxon>Stramenopiles</taxon>
        <taxon>Bigyra</taxon>
        <taxon>Opalozoa</taxon>
        <taxon>Bicosoecida</taxon>
        <taxon>Cafeteriaceae</taxon>
        <taxon>Cafeteria</taxon>
    </lineage>
</organism>
<sequence length="75" mass="8178">MWQPPTDNEVMESATSAGIHWSMESAALAASSFHPFKSEARGVSVFVVPIVADHKVMLNLWPKEPLGEVGKMGVR</sequence>
<reference evidence="1 2" key="1">
    <citation type="submission" date="2019-07" db="EMBL/GenBank/DDBJ databases">
        <title>Genomes of Cafeteria roenbergensis.</title>
        <authorList>
            <person name="Fischer M.G."/>
            <person name="Hackl T."/>
            <person name="Roman M."/>
        </authorList>
    </citation>
    <scope>NUCLEOTIDE SEQUENCE [LARGE SCALE GENOMIC DNA]</scope>
    <source>
        <strain evidence="1 2">RCC970-E3</strain>
    </source>
</reference>
<gene>
    <name evidence="1" type="ORF">FNF28_07109</name>
</gene>
<accession>A0A5A8CGE7</accession>
<dbReference type="EMBL" id="VLTL01000216">
    <property type="protein sequence ID" value="KAA0151644.1"/>
    <property type="molecule type" value="Genomic_DNA"/>
</dbReference>
<name>A0A5A8CGE7_CAFRO</name>
<proteinExistence type="predicted"/>
<evidence type="ECO:0000313" key="2">
    <source>
        <dbReference type="Proteomes" id="UP000324907"/>
    </source>
</evidence>